<dbReference type="Gene3D" id="1.20.1270.10">
    <property type="match status" value="1"/>
</dbReference>
<dbReference type="InterPro" id="IPR029048">
    <property type="entry name" value="HSP70_C_sf"/>
</dbReference>
<evidence type="ECO:0000256" key="3">
    <source>
        <dbReference type="ARBA" id="ARBA00022840"/>
    </source>
</evidence>
<dbReference type="GeneTree" id="ENSGT00950000183206"/>
<keyword evidence="3" id="KW-0067">ATP-binding</keyword>
<evidence type="ECO:0000256" key="2">
    <source>
        <dbReference type="ARBA" id="ARBA00022741"/>
    </source>
</evidence>
<dbReference type="FunFam" id="1.20.1270.10:FF:000003">
    <property type="entry name" value="heat shock cognate 71 kDa protein-like"/>
    <property type="match status" value="1"/>
</dbReference>
<feature type="region of interest" description="Disordered" evidence="4">
    <location>
        <begin position="100"/>
        <end position="129"/>
    </location>
</feature>
<dbReference type="SUPFAM" id="SSF100934">
    <property type="entry name" value="Heat shock protein 70kD (HSP70), C-terminal subdomain"/>
    <property type="match status" value="1"/>
</dbReference>
<reference evidence="5" key="1">
    <citation type="submission" date="2025-08" db="UniProtKB">
        <authorList>
            <consortium name="Ensembl"/>
        </authorList>
    </citation>
    <scope>IDENTIFICATION</scope>
</reference>
<evidence type="ECO:0000256" key="1">
    <source>
        <dbReference type="ARBA" id="ARBA00007381"/>
    </source>
</evidence>
<feature type="compositionally biased region" description="Gly residues" evidence="4">
    <location>
        <begin position="100"/>
        <end position="121"/>
    </location>
</feature>
<evidence type="ECO:0000313" key="6">
    <source>
        <dbReference type="Proteomes" id="UP000257200"/>
    </source>
</evidence>
<name>A0A3Q1G3Q9_9TELE</name>
<dbReference type="AlphaFoldDB" id="A0A3Q1G3Q9"/>
<protein>
    <submittedName>
        <fullName evidence="5">Uncharacterized protein</fullName>
    </submittedName>
</protein>
<dbReference type="Pfam" id="PF00012">
    <property type="entry name" value="HSP70"/>
    <property type="match status" value="1"/>
</dbReference>
<dbReference type="InParanoid" id="A0A3Q1G3Q9"/>
<accession>A0A3Q1G3Q9</accession>
<dbReference type="Proteomes" id="UP000257200">
    <property type="component" value="Unplaced"/>
</dbReference>
<dbReference type="GO" id="GO:0140662">
    <property type="term" value="F:ATP-dependent protein folding chaperone"/>
    <property type="evidence" value="ECO:0007669"/>
    <property type="project" value="InterPro"/>
</dbReference>
<proteinExistence type="inferred from homology"/>
<evidence type="ECO:0000313" key="5">
    <source>
        <dbReference type="Ensembl" id="ENSAPOP00000022422.1"/>
    </source>
</evidence>
<reference evidence="5" key="2">
    <citation type="submission" date="2025-09" db="UniProtKB">
        <authorList>
            <consortium name="Ensembl"/>
        </authorList>
    </citation>
    <scope>IDENTIFICATION</scope>
</reference>
<sequence length="129" mass="13981">MVQEAEKYKAEDDVQRDKVSAKNGLESYAFNMKSTVEDEKLAGKISDEDKQKILDKCNEVISWLDKNQTAEKDEYEHLQQELENVCNPIITKLYQNAGGVPGGMPGSFPGAGGAPTGGGSSGPTIEEVD</sequence>
<comment type="similarity">
    <text evidence="1">Belongs to the heat shock protein 70 family.</text>
</comment>
<dbReference type="GO" id="GO:0005524">
    <property type="term" value="F:ATP binding"/>
    <property type="evidence" value="ECO:0007669"/>
    <property type="project" value="UniProtKB-KW"/>
</dbReference>
<dbReference type="Ensembl" id="ENSAPOT00000013799.1">
    <property type="protein sequence ID" value="ENSAPOP00000022422.1"/>
    <property type="gene ID" value="ENSAPOG00000003612.1"/>
</dbReference>
<dbReference type="STRING" id="80966.ENSAPOP00000022422"/>
<keyword evidence="6" id="KW-1185">Reference proteome</keyword>
<organism evidence="5 6">
    <name type="scientific">Acanthochromis polyacanthus</name>
    <name type="common">spiny chromis</name>
    <dbReference type="NCBI Taxonomy" id="80966"/>
    <lineage>
        <taxon>Eukaryota</taxon>
        <taxon>Metazoa</taxon>
        <taxon>Chordata</taxon>
        <taxon>Craniata</taxon>
        <taxon>Vertebrata</taxon>
        <taxon>Euteleostomi</taxon>
        <taxon>Actinopterygii</taxon>
        <taxon>Neopterygii</taxon>
        <taxon>Teleostei</taxon>
        <taxon>Neoteleostei</taxon>
        <taxon>Acanthomorphata</taxon>
        <taxon>Ovalentaria</taxon>
        <taxon>Pomacentridae</taxon>
        <taxon>Acanthochromis</taxon>
    </lineage>
</organism>
<dbReference type="InterPro" id="IPR013126">
    <property type="entry name" value="Hsp_70_fam"/>
</dbReference>
<evidence type="ECO:0000256" key="4">
    <source>
        <dbReference type="SAM" id="MobiDB-lite"/>
    </source>
</evidence>
<keyword evidence="2" id="KW-0547">Nucleotide-binding</keyword>